<evidence type="ECO:0000256" key="4">
    <source>
        <dbReference type="ARBA" id="ARBA00022856"/>
    </source>
</evidence>
<reference evidence="9" key="3">
    <citation type="submission" date="2016-06" db="UniProtKB">
        <authorList>
            <consortium name="WormBaseParasite"/>
        </authorList>
    </citation>
    <scope>IDENTIFICATION</scope>
</reference>
<evidence type="ECO:0000256" key="3">
    <source>
        <dbReference type="ARBA" id="ARBA00022692"/>
    </source>
</evidence>
<feature type="transmembrane region" description="Helical" evidence="7">
    <location>
        <begin position="136"/>
        <end position="154"/>
    </location>
</feature>
<dbReference type="InterPro" id="IPR036259">
    <property type="entry name" value="MFS_trans_sf"/>
</dbReference>
<reference evidence="8" key="2">
    <citation type="submission" date="2014-05" db="EMBL/GenBank/DDBJ databases">
        <title>The genome and life-stage specific transcriptomes of Globodera pallida elucidate key aspects of plant parasitism by a cyst nematode.</title>
        <authorList>
            <person name="Cotton J.A."/>
            <person name="Lilley C.J."/>
            <person name="Jones L.M."/>
            <person name="Kikuchi T."/>
            <person name="Reid A.J."/>
            <person name="Thorpe P."/>
            <person name="Tsai I.J."/>
            <person name="Beasley H."/>
            <person name="Blok V."/>
            <person name="Cock P.J.A."/>
            <person name="Van den Akker S.E."/>
            <person name="Holroyd N."/>
            <person name="Hunt M."/>
            <person name="Mantelin S."/>
            <person name="Naghra H."/>
            <person name="Pain A."/>
            <person name="Palomares-Rius J.E."/>
            <person name="Zarowiecki M."/>
            <person name="Berriman M."/>
            <person name="Jones J.T."/>
            <person name="Urwin P.E."/>
        </authorList>
    </citation>
    <scope>NUCLEOTIDE SEQUENCE [LARGE SCALE GENOMIC DNA]</scope>
    <source>
        <strain evidence="8">Lindley</strain>
    </source>
</reference>
<dbReference type="Gene3D" id="1.20.1250.20">
    <property type="entry name" value="MFS general substrate transporter like domains"/>
    <property type="match status" value="1"/>
</dbReference>
<evidence type="ECO:0000256" key="5">
    <source>
        <dbReference type="ARBA" id="ARBA00022989"/>
    </source>
</evidence>
<keyword evidence="3 7" id="KW-0812">Transmembrane</keyword>
<organism evidence="8 9">
    <name type="scientific">Globodera pallida</name>
    <name type="common">Potato cyst nematode worm</name>
    <name type="synonym">Heterodera pallida</name>
    <dbReference type="NCBI Taxonomy" id="36090"/>
    <lineage>
        <taxon>Eukaryota</taxon>
        <taxon>Metazoa</taxon>
        <taxon>Ecdysozoa</taxon>
        <taxon>Nematoda</taxon>
        <taxon>Chromadorea</taxon>
        <taxon>Rhabditida</taxon>
        <taxon>Tylenchina</taxon>
        <taxon>Tylenchomorpha</taxon>
        <taxon>Tylenchoidea</taxon>
        <taxon>Heteroderidae</taxon>
        <taxon>Heteroderinae</taxon>
        <taxon>Globodera</taxon>
    </lineage>
</organism>
<comment type="subcellular location">
    <subcellularLocation>
        <location evidence="1">Membrane</location>
        <topology evidence="1">Multi-pass membrane protein</topology>
    </subcellularLocation>
</comment>
<evidence type="ECO:0000313" key="9">
    <source>
        <dbReference type="WBParaSite" id="GPLIN_001147900"/>
    </source>
</evidence>
<accession>A0A183CF24</accession>
<dbReference type="GO" id="GO:0016020">
    <property type="term" value="C:membrane"/>
    <property type="evidence" value="ECO:0007669"/>
    <property type="project" value="UniProtKB-SubCell"/>
</dbReference>
<dbReference type="InterPro" id="IPR000109">
    <property type="entry name" value="POT_fam"/>
</dbReference>
<dbReference type="GO" id="GO:0015833">
    <property type="term" value="P:peptide transport"/>
    <property type="evidence" value="ECO:0007669"/>
    <property type="project" value="UniProtKB-KW"/>
</dbReference>
<sequence length="232" mass="25693">MDGYGYRISKMGRIKTDTDTKNSSLSDAALNRAALNRPALNRAALNRAVLNRPALNRAVLKRPALNRPALNHYARPQFDEHLIAGVKSMLAITVLFIPIVFFWALYDQQGSTWVLQARRMDGRIGWFTILPEQVNTLNPLLVLILVPLFEAWLYPTTNKMCKVTPLRKMAIGAILAAVAFCMAGFLQVKVNDTMEPQPEAGSSFCATFGQPHGPKNANESRCWAVPAGQKAN</sequence>
<keyword evidence="4" id="KW-0813">Transport</keyword>
<keyword evidence="8" id="KW-1185">Reference proteome</keyword>
<comment type="similarity">
    <text evidence="2">Belongs to the major facilitator superfamily. Proton-dependent oligopeptide transporter (POT/PTR) (TC 2.A.17) family.</text>
</comment>
<proteinExistence type="inferred from homology"/>
<evidence type="ECO:0000256" key="1">
    <source>
        <dbReference type="ARBA" id="ARBA00004141"/>
    </source>
</evidence>
<evidence type="ECO:0000256" key="7">
    <source>
        <dbReference type="SAM" id="Phobius"/>
    </source>
</evidence>
<keyword evidence="4" id="KW-0571">Peptide transport</keyword>
<keyword evidence="4" id="KW-0653">Protein transport</keyword>
<feature type="transmembrane region" description="Helical" evidence="7">
    <location>
        <begin position="82"/>
        <end position="106"/>
    </location>
</feature>
<dbReference type="PANTHER" id="PTHR11654">
    <property type="entry name" value="OLIGOPEPTIDE TRANSPORTER-RELATED"/>
    <property type="match status" value="1"/>
</dbReference>
<dbReference type="AlphaFoldDB" id="A0A183CF24"/>
<keyword evidence="6 7" id="KW-0472">Membrane</keyword>
<keyword evidence="5 7" id="KW-1133">Transmembrane helix</keyword>
<reference evidence="8" key="1">
    <citation type="submission" date="2013-12" db="EMBL/GenBank/DDBJ databases">
        <authorList>
            <person name="Aslett M."/>
        </authorList>
    </citation>
    <scope>NUCLEOTIDE SEQUENCE [LARGE SCALE GENOMIC DNA]</scope>
    <source>
        <strain evidence="8">Lindley</strain>
    </source>
</reference>
<protein>
    <submittedName>
        <fullName evidence="9">Aa_trans domain-containing protein</fullName>
    </submittedName>
</protein>
<evidence type="ECO:0000313" key="8">
    <source>
        <dbReference type="Proteomes" id="UP000050741"/>
    </source>
</evidence>
<evidence type="ECO:0000256" key="2">
    <source>
        <dbReference type="ARBA" id="ARBA00005982"/>
    </source>
</evidence>
<evidence type="ECO:0000256" key="6">
    <source>
        <dbReference type="ARBA" id="ARBA00023136"/>
    </source>
</evidence>
<feature type="transmembrane region" description="Helical" evidence="7">
    <location>
        <begin position="166"/>
        <end position="186"/>
    </location>
</feature>
<dbReference type="WBParaSite" id="GPLIN_001147900">
    <property type="protein sequence ID" value="GPLIN_001147900"/>
    <property type="gene ID" value="GPLIN_001147900"/>
</dbReference>
<name>A0A183CF24_GLOPA</name>
<dbReference type="Pfam" id="PF00854">
    <property type="entry name" value="PTR2"/>
    <property type="match status" value="1"/>
</dbReference>
<dbReference type="Proteomes" id="UP000050741">
    <property type="component" value="Unassembled WGS sequence"/>
</dbReference>
<dbReference type="GO" id="GO:0022857">
    <property type="term" value="F:transmembrane transporter activity"/>
    <property type="evidence" value="ECO:0007669"/>
    <property type="project" value="InterPro"/>
</dbReference>